<dbReference type="Proteomes" id="UP000198642">
    <property type="component" value="Unassembled WGS sequence"/>
</dbReference>
<dbReference type="InterPro" id="IPR000192">
    <property type="entry name" value="Aminotrans_V_dom"/>
</dbReference>
<feature type="domain" description="Aminotransferase class V" evidence="1">
    <location>
        <begin position="2"/>
        <end position="68"/>
    </location>
</feature>
<dbReference type="EMBL" id="FOJW01000014">
    <property type="protein sequence ID" value="SFB29900.1"/>
    <property type="molecule type" value="Genomic_DNA"/>
</dbReference>
<sequence length="77" mass="8167">MNANTKLIAMSHASNVTGELTPVEASAAVAKQYNIPVLVDASQTAGHRAIHMQNMGIDMMAVPGHKGLLAHRVRACF</sequence>
<accession>A0A1I0ZZS8</accession>
<organism evidence="2 3">
    <name type="scientific">Lentibacillus halodurans</name>
    <dbReference type="NCBI Taxonomy" id="237679"/>
    <lineage>
        <taxon>Bacteria</taxon>
        <taxon>Bacillati</taxon>
        <taxon>Bacillota</taxon>
        <taxon>Bacilli</taxon>
        <taxon>Bacillales</taxon>
        <taxon>Bacillaceae</taxon>
        <taxon>Lentibacillus</taxon>
    </lineage>
</organism>
<dbReference type="InterPro" id="IPR015424">
    <property type="entry name" value="PyrdxlP-dep_Trfase"/>
</dbReference>
<dbReference type="InterPro" id="IPR015421">
    <property type="entry name" value="PyrdxlP-dep_Trfase_major"/>
</dbReference>
<keyword evidence="2" id="KW-0032">Aminotransferase</keyword>
<reference evidence="2 3" key="1">
    <citation type="submission" date="2016-10" db="EMBL/GenBank/DDBJ databases">
        <authorList>
            <person name="de Groot N.N."/>
        </authorList>
    </citation>
    <scope>NUCLEOTIDE SEQUENCE [LARGE SCALE GENOMIC DNA]</scope>
    <source>
        <strain evidence="2 3">CGMCC 1.3702</strain>
    </source>
</reference>
<evidence type="ECO:0000313" key="3">
    <source>
        <dbReference type="Proteomes" id="UP000198642"/>
    </source>
</evidence>
<dbReference type="AlphaFoldDB" id="A0A1I0ZZS8"/>
<keyword evidence="3" id="KW-1185">Reference proteome</keyword>
<dbReference type="PANTHER" id="PTHR43586">
    <property type="entry name" value="CYSTEINE DESULFURASE"/>
    <property type="match status" value="1"/>
</dbReference>
<evidence type="ECO:0000313" key="2">
    <source>
        <dbReference type="EMBL" id="SFB29900.1"/>
    </source>
</evidence>
<gene>
    <name evidence="2" type="ORF">SAMN04488072_11428</name>
</gene>
<dbReference type="Pfam" id="PF00266">
    <property type="entry name" value="Aminotran_5"/>
    <property type="match status" value="1"/>
</dbReference>
<dbReference type="SUPFAM" id="SSF53383">
    <property type="entry name" value="PLP-dependent transferases"/>
    <property type="match status" value="1"/>
</dbReference>
<name>A0A1I0ZZS8_9BACI</name>
<protein>
    <submittedName>
        <fullName evidence="2">Aminotransferase class-V</fullName>
    </submittedName>
</protein>
<proteinExistence type="predicted"/>
<dbReference type="PANTHER" id="PTHR43586:SF4">
    <property type="entry name" value="ISOPENICILLIN N EPIMERASE"/>
    <property type="match status" value="1"/>
</dbReference>
<dbReference type="Gene3D" id="3.40.640.10">
    <property type="entry name" value="Type I PLP-dependent aspartate aminotransferase-like (Major domain)"/>
    <property type="match status" value="1"/>
</dbReference>
<dbReference type="STRING" id="237679.SAMN04488072_11428"/>
<evidence type="ECO:0000259" key="1">
    <source>
        <dbReference type="Pfam" id="PF00266"/>
    </source>
</evidence>
<keyword evidence="2" id="KW-0808">Transferase</keyword>
<dbReference type="GO" id="GO:0008483">
    <property type="term" value="F:transaminase activity"/>
    <property type="evidence" value="ECO:0007669"/>
    <property type="project" value="UniProtKB-KW"/>
</dbReference>